<dbReference type="RefSeq" id="XP_028478060.1">
    <property type="nucleotide sequence ID" value="XM_028621608.1"/>
</dbReference>
<name>A0A427Y0M6_9TREE</name>
<evidence type="ECO:0000313" key="1">
    <source>
        <dbReference type="EMBL" id="RSH84612.1"/>
    </source>
</evidence>
<proteinExistence type="predicted"/>
<protein>
    <submittedName>
        <fullName evidence="1">Uncharacterized protein</fullName>
    </submittedName>
</protein>
<accession>A0A427Y0M6</accession>
<keyword evidence="2" id="KW-1185">Reference proteome</keyword>
<evidence type="ECO:0000313" key="2">
    <source>
        <dbReference type="Proteomes" id="UP000279236"/>
    </source>
</evidence>
<gene>
    <name evidence="1" type="ORF">EHS24_006136</name>
</gene>
<dbReference type="Proteomes" id="UP000279236">
    <property type="component" value="Unassembled WGS sequence"/>
</dbReference>
<comment type="caution">
    <text evidence="1">The sequence shown here is derived from an EMBL/GenBank/DDBJ whole genome shotgun (WGS) entry which is preliminary data.</text>
</comment>
<sequence length="370" mass="40652">MPSSPTIDHAFYPHLIDLVLDHLSDSEPTLLVLRTLCRSFKDKADSMLARHVVVSSNPDRTLRLATRAGGRIPCTMLCVYDGKYGDDRDDMSAAERAAYARFGALFSCAHVVDIVGWCRLPRSLQWTYRPQRAGQVVRQLPTPHSRLASLGGKRDTFSIPIYGDLVGPTIVWTVDLVQQYRRAWSGVVHRATGKVVLNMVFRAGVAAGTPMAITWPKSKVLTPLDVVVIFTDTKNETGAPEHPTRDHVVAPKRGGILHFLSRLDPPFDLTLVDLGAIHPCSLGLAPEGGAAVATAAAAADNTLAALREWMAECITKRNGADGSRRRRGREPWSVCAVSRDEYREQVGEEQYALETEQHTVWVGPRGTPTT</sequence>
<reference evidence="1 2" key="1">
    <citation type="submission" date="2018-11" db="EMBL/GenBank/DDBJ databases">
        <title>Genome sequence of Apiotrichum porosum DSM 27194.</title>
        <authorList>
            <person name="Aliyu H."/>
            <person name="Gorte O."/>
            <person name="Ochsenreither K."/>
        </authorList>
    </citation>
    <scope>NUCLEOTIDE SEQUENCE [LARGE SCALE GENOMIC DNA]</scope>
    <source>
        <strain evidence="1 2">DSM 27194</strain>
    </source>
</reference>
<dbReference type="GeneID" id="39590679"/>
<dbReference type="EMBL" id="RSCE01000003">
    <property type="protein sequence ID" value="RSH84612.1"/>
    <property type="molecule type" value="Genomic_DNA"/>
</dbReference>
<dbReference type="AlphaFoldDB" id="A0A427Y0M6"/>
<organism evidence="1 2">
    <name type="scientific">Apiotrichum porosum</name>
    <dbReference type="NCBI Taxonomy" id="105984"/>
    <lineage>
        <taxon>Eukaryota</taxon>
        <taxon>Fungi</taxon>
        <taxon>Dikarya</taxon>
        <taxon>Basidiomycota</taxon>
        <taxon>Agaricomycotina</taxon>
        <taxon>Tremellomycetes</taxon>
        <taxon>Trichosporonales</taxon>
        <taxon>Trichosporonaceae</taxon>
        <taxon>Apiotrichum</taxon>
    </lineage>
</organism>